<proteinExistence type="predicted"/>
<dbReference type="RefSeq" id="WP_374812462.1">
    <property type="nucleotide sequence ID" value="NZ_JBHFLD010000001.1"/>
</dbReference>
<dbReference type="Proteomes" id="UP001576762">
    <property type="component" value="Unassembled WGS sequence"/>
</dbReference>
<dbReference type="EMBL" id="JBHFLD010000001">
    <property type="protein sequence ID" value="MFB2714111.1"/>
    <property type="molecule type" value="Genomic_DNA"/>
</dbReference>
<evidence type="ECO:0000313" key="3">
    <source>
        <dbReference type="Proteomes" id="UP001576762"/>
    </source>
</evidence>
<name>A0ABV4W1Q7_9GAMM</name>
<organism evidence="2 3">
    <name type="scientific">Marinobacter shengliensis</name>
    <dbReference type="NCBI Taxonomy" id="1389223"/>
    <lineage>
        <taxon>Bacteria</taxon>
        <taxon>Pseudomonadati</taxon>
        <taxon>Pseudomonadota</taxon>
        <taxon>Gammaproteobacteria</taxon>
        <taxon>Pseudomonadales</taxon>
        <taxon>Marinobacteraceae</taxon>
        <taxon>Marinobacter</taxon>
    </lineage>
</organism>
<feature type="region of interest" description="Disordered" evidence="1">
    <location>
        <begin position="1"/>
        <end position="22"/>
    </location>
</feature>
<comment type="caution">
    <text evidence="2">The sequence shown here is derived from an EMBL/GenBank/DDBJ whole genome shotgun (WGS) entry which is preliminary data.</text>
</comment>
<gene>
    <name evidence="2" type="ORF">ACE05E_01340</name>
</gene>
<reference evidence="2 3" key="1">
    <citation type="submission" date="2024-09" db="EMBL/GenBank/DDBJ databases">
        <title>Draft genome sequences of 6 high pH adapted Marinobacter shengliensis sp. isolated from Mariana forearc serpentinite mud volcanoes.</title>
        <authorList>
            <person name="Elkassas S."/>
            <person name="Serres M."/>
            <person name="Michael N."/>
            <person name="Amina P."/>
            <person name="Teodora Z."/>
            <person name="Julie H."/>
        </authorList>
    </citation>
    <scope>NUCLEOTIDE SEQUENCE [LARGE SCALE GENOMIC DNA]</scope>
    <source>
        <strain evidence="2 3">EB4</strain>
    </source>
</reference>
<evidence type="ECO:0000313" key="2">
    <source>
        <dbReference type="EMBL" id="MFB2714111.1"/>
    </source>
</evidence>
<evidence type="ECO:0000256" key="1">
    <source>
        <dbReference type="SAM" id="MobiDB-lite"/>
    </source>
</evidence>
<protein>
    <submittedName>
        <fullName evidence="2">Uncharacterized protein</fullName>
    </submittedName>
</protein>
<accession>A0ABV4W1Q7</accession>
<sequence length="299" mass="34223">MTPRTMAGPMVFRDSSAQSRHRPTATQAAATAILLISLAQPGPVNAAGTFYLQYRHWQPYSWPGKEPTAKDVSRSQRELGWRYQGATSTVGLDYDYQPLRIRTGTPAHNGHLHRLTFGGEWQHNLYHLETQVGVAGTSNMFKHQDFHRQVLNGRLAAFRAWHEGSDLSVGVGGDHRFGSFRWLPRLRWAQSTDNGHWLMDLPVLLQWQNADHRWTIRMERAGDRWATLDKSREVESALYLREWRAELSYRLGFGNDSWPAVVLGLGASIDTRVRYQDLDAGTRDIRLGDRIFGRVMLSW</sequence>
<keyword evidence="3" id="KW-1185">Reference proteome</keyword>